<proteinExistence type="inferred from homology"/>
<dbReference type="PANTHER" id="PTHR38766:SF1">
    <property type="entry name" value="FLAGELLAR PROTEIN FLIO"/>
    <property type="match status" value="1"/>
</dbReference>
<keyword evidence="4 7" id="KW-0472">Membrane</keyword>
<keyword evidence="1 7" id="KW-1003">Cell membrane</keyword>
<dbReference type="NCBIfam" id="TIGR03500">
    <property type="entry name" value="FliO_TIGR"/>
    <property type="match status" value="1"/>
</dbReference>
<dbReference type="RefSeq" id="WP_120353495.1">
    <property type="nucleotide sequence ID" value="NZ_RAQO01000004.1"/>
</dbReference>
<evidence type="ECO:0000313" key="10">
    <source>
        <dbReference type="Proteomes" id="UP000286482"/>
    </source>
</evidence>
<evidence type="ECO:0000256" key="8">
    <source>
        <dbReference type="SAM" id="SignalP"/>
    </source>
</evidence>
<keyword evidence="9" id="KW-0282">Flagellum</keyword>
<gene>
    <name evidence="9" type="primary">fliO</name>
    <name evidence="9" type="ORF">DBZ36_03210</name>
</gene>
<comment type="subcellular location">
    <subcellularLocation>
        <location evidence="7">Cell membrane</location>
    </subcellularLocation>
    <subcellularLocation>
        <location evidence="7">Bacterial flagellum basal body</location>
    </subcellularLocation>
</comment>
<comment type="caution">
    <text evidence="9">The sequence shown here is derived from an EMBL/GenBank/DDBJ whole genome shotgun (WGS) entry which is preliminary data.</text>
</comment>
<keyword evidence="10" id="KW-1185">Reference proteome</keyword>
<reference evidence="9 10" key="1">
    <citation type="submission" date="2018-09" db="EMBL/GenBank/DDBJ databases">
        <authorList>
            <person name="Wang Z."/>
        </authorList>
    </citation>
    <scope>NUCLEOTIDE SEQUENCE [LARGE SCALE GENOMIC DNA]</scope>
    <source>
        <strain evidence="9 10">ALS 81</strain>
    </source>
</reference>
<feature type="transmembrane region" description="Helical" evidence="7">
    <location>
        <begin position="57"/>
        <end position="78"/>
    </location>
</feature>
<name>A0A420EFL3_9ALTE</name>
<dbReference type="InterPro" id="IPR052205">
    <property type="entry name" value="FliO/MopB"/>
</dbReference>
<evidence type="ECO:0000256" key="5">
    <source>
        <dbReference type="ARBA" id="ARBA00023143"/>
    </source>
</evidence>
<keyword evidence="8" id="KW-0732">Signal</keyword>
<keyword evidence="2 7" id="KW-0812">Transmembrane</keyword>
<evidence type="ECO:0000256" key="1">
    <source>
        <dbReference type="ARBA" id="ARBA00022475"/>
    </source>
</evidence>
<evidence type="ECO:0000256" key="2">
    <source>
        <dbReference type="ARBA" id="ARBA00022692"/>
    </source>
</evidence>
<dbReference type="GO" id="GO:0009425">
    <property type="term" value="C:bacterial-type flagellum basal body"/>
    <property type="evidence" value="ECO:0007669"/>
    <property type="project" value="UniProtKB-SubCell"/>
</dbReference>
<dbReference type="EMBL" id="RAQO01000004">
    <property type="protein sequence ID" value="RKF19489.1"/>
    <property type="molecule type" value="Genomic_DNA"/>
</dbReference>
<dbReference type="GO" id="GO:0044781">
    <property type="term" value="P:bacterial-type flagellum organization"/>
    <property type="evidence" value="ECO:0007669"/>
    <property type="project" value="UniProtKB-UniRule"/>
</dbReference>
<comment type="similarity">
    <text evidence="6 7">Belongs to the FliO/MopB family.</text>
</comment>
<evidence type="ECO:0000313" key="9">
    <source>
        <dbReference type="EMBL" id="RKF19489.1"/>
    </source>
</evidence>
<keyword evidence="3 7" id="KW-1133">Transmembrane helix</keyword>
<evidence type="ECO:0000256" key="7">
    <source>
        <dbReference type="RuleBase" id="RU362064"/>
    </source>
</evidence>
<keyword evidence="5 7" id="KW-0975">Bacterial flagellum</keyword>
<dbReference type="Pfam" id="PF04347">
    <property type="entry name" value="FliO"/>
    <property type="match status" value="1"/>
</dbReference>
<protein>
    <recommendedName>
        <fullName evidence="7">Flagellar protein</fullName>
    </recommendedName>
</protein>
<sequence>MRIAIATLVAKLKYTSIAIGLALAPELAFAQVSSAVATQSSPSVGVAAGSSIQSADLLSWILSTGLVLLSIFILAWLVKKSRFSPGSNQQIQVIASTAIGTRERLCVVSVADQQYLLAVTAQNISLIDKLEPGLEPRQHSGKNVGLDFASLLKLNSKSKQNPAE</sequence>
<evidence type="ECO:0000256" key="6">
    <source>
        <dbReference type="ARBA" id="ARBA00037937"/>
    </source>
</evidence>
<feature type="chain" id="PRO_5019218402" description="Flagellar protein" evidence="8">
    <location>
        <begin position="31"/>
        <end position="164"/>
    </location>
</feature>
<keyword evidence="9" id="KW-0969">Cilium</keyword>
<feature type="signal peptide" evidence="8">
    <location>
        <begin position="1"/>
        <end position="30"/>
    </location>
</feature>
<dbReference type="OrthoDB" id="9342590at2"/>
<dbReference type="GO" id="GO:0005886">
    <property type="term" value="C:plasma membrane"/>
    <property type="evidence" value="ECO:0007669"/>
    <property type="project" value="UniProtKB-SubCell"/>
</dbReference>
<accession>A0A420EFL3</accession>
<dbReference type="AlphaFoldDB" id="A0A420EFL3"/>
<organism evidence="9 10">
    <name type="scientific">Alginatibacterium sediminis</name>
    <dbReference type="NCBI Taxonomy" id="2164068"/>
    <lineage>
        <taxon>Bacteria</taxon>
        <taxon>Pseudomonadati</taxon>
        <taxon>Pseudomonadota</taxon>
        <taxon>Gammaproteobacteria</taxon>
        <taxon>Alteromonadales</taxon>
        <taxon>Alteromonadaceae</taxon>
        <taxon>Alginatibacterium</taxon>
    </lineage>
</organism>
<dbReference type="PANTHER" id="PTHR38766">
    <property type="entry name" value="FLAGELLAR PROTEIN FLIO"/>
    <property type="match status" value="1"/>
</dbReference>
<keyword evidence="9" id="KW-0966">Cell projection</keyword>
<evidence type="ECO:0000256" key="3">
    <source>
        <dbReference type="ARBA" id="ARBA00022989"/>
    </source>
</evidence>
<dbReference type="InterPro" id="IPR022781">
    <property type="entry name" value="Flagellar_biosynth_FliO"/>
</dbReference>
<dbReference type="Proteomes" id="UP000286482">
    <property type="component" value="Unassembled WGS sequence"/>
</dbReference>
<evidence type="ECO:0000256" key="4">
    <source>
        <dbReference type="ARBA" id="ARBA00023136"/>
    </source>
</evidence>